<sequence>MVRKLAKISICFFAVVLCTVHVSAQDPHYSQFFSSPLTLNPAFTGKFFGSYRVAGNYRNQWPSINNAYTTATASIDFQIFPERIALNDTWGVGIMGYNDKSSDGAVKFSYASVSTAYHKGLDEDGMHQLGAGFQVTYANMLIDVPSLKFEDQLTNAGFTGVTSEVFNNAVLKSSYVDVNAGVLYNGSTSERNNFYVGVSMYHINRPKQYFSGAQYLLDPRTTIHAGGYFPVGPTTTLHLSGMQMLQGGASETMLGGALQFNANPDEPKSVSLYAGSWIRFKDAIIPYLGLEFGDFRFGMTYDYNSSSLKTASQNRGGIELSLIYTRRPSTEKPISCPKF</sequence>
<dbReference type="NCBIfam" id="TIGR03519">
    <property type="entry name" value="T9SS_PorP_fam"/>
    <property type="match status" value="1"/>
</dbReference>
<keyword evidence="1" id="KW-0732">Signal</keyword>
<dbReference type="AlphaFoldDB" id="A0A1T4NF13"/>
<dbReference type="InterPro" id="IPR019861">
    <property type="entry name" value="PorP/SprF_Bacteroidetes"/>
</dbReference>
<keyword evidence="3" id="KW-1185">Reference proteome</keyword>
<accession>A0A1T4NF13</accession>
<dbReference type="EMBL" id="FUWH01000004">
    <property type="protein sequence ID" value="SJZ77378.1"/>
    <property type="molecule type" value="Genomic_DNA"/>
</dbReference>
<protein>
    <submittedName>
        <fullName evidence="2">Type IX secretion system membrane protein, PorP/SprF family</fullName>
    </submittedName>
</protein>
<proteinExistence type="predicted"/>
<name>A0A1T4NF13_9BACT</name>
<feature type="signal peptide" evidence="1">
    <location>
        <begin position="1"/>
        <end position="24"/>
    </location>
</feature>
<evidence type="ECO:0000313" key="2">
    <source>
        <dbReference type="EMBL" id="SJZ77378.1"/>
    </source>
</evidence>
<reference evidence="2 3" key="1">
    <citation type="submission" date="2017-02" db="EMBL/GenBank/DDBJ databases">
        <authorList>
            <person name="Peterson S.W."/>
        </authorList>
    </citation>
    <scope>NUCLEOTIDE SEQUENCE [LARGE SCALE GENOMIC DNA]</scope>
    <source>
        <strain evidence="2 3">DSM 22335</strain>
    </source>
</reference>
<gene>
    <name evidence="2" type="ORF">SAMN04488132_104211</name>
</gene>
<organism evidence="2 3">
    <name type="scientific">Sediminibacterium ginsengisoli</name>
    <dbReference type="NCBI Taxonomy" id="413434"/>
    <lineage>
        <taxon>Bacteria</taxon>
        <taxon>Pseudomonadati</taxon>
        <taxon>Bacteroidota</taxon>
        <taxon>Chitinophagia</taxon>
        <taxon>Chitinophagales</taxon>
        <taxon>Chitinophagaceae</taxon>
        <taxon>Sediminibacterium</taxon>
    </lineage>
</organism>
<feature type="chain" id="PRO_5012617239" evidence="1">
    <location>
        <begin position="25"/>
        <end position="339"/>
    </location>
</feature>
<evidence type="ECO:0000313" key="3">
    <source>
        <dbReference type="Proteomes" id="UP000190888"/>
    </source>
</evidence>
<dbReference type="Proteomes" id="UP000190888">
    <property type="component" value="Unassembled WGS sequence"/>
</dbReference>
<dbReference type="Pfam" id="PF11751">
    <property type="entry name" value="PorP_SprF"/>
    <property type="match status" value="1"/>
</dbReference>
<dbReference type="STRING" id="413434.SAMN04488132_104211"/>
<evidence type="ECO:0000256" key="1">
    <source>
        <dbReference type="SAM" id="SignalP"/>
    </source>
</evidence>